<keyword evidence="7" id="KW-1185">Reference proteome</keyword>
<evidence type="ECO:0000256" key="1">
    <source>
        <dbReference type="ARBA" id="ARBA00005466"/>
    </source>
</evidence>
<dbReference type="PANTHER" id="PTHR42973:SF54">
    <property type="entry name" value="FAD-BINDING PCMH-TYPE DOMAIN-CONTAINING PROTEIN"/>
    <property type="match status" value="1"/>
</dbReference>
<feature type="domain" description="FAD-binding PCMH-type" evidence="5">
    <location>
        <begin position="24"/>
        <end position="212"/>
    </location>
</feature>
<name>A0A6A6QZM7_9PEZI</name>
<sequence length="468" mass="50812">MSKNNAEIGQYSFTSLQEDLVSHLPRSSTCWLPAACFLKLTSTLEVALALRIGKYFSSSFSIRSGGHSTNPSFASIGETGIVLDLGALNAITLLPGGDVVSVGPGATWDKVYEELEKHEMTVVGGRVSGVGVGGLITGGGMSHFSNHWGLACDNVKNFEIVLADSTIVNANATEHVDLFRALKGSGSNFVSYSSHPHSVGIVTKFDLYTYPEYRVWYTFRVYSAEHTDRIMEACAKVQKAMEDDDRIGFFLNVNAGFFVTGMLYRGSTEPGSAFTAFDDIPIMASPVPETRGTQLSVARASAMEGDAKRETATSTVGVDTELYADLHHILQEIVNTIPQSISLAFTFQPIGPSAVKKGNKHGGNCLNISPERQSWLAILCQWTDDADDNLARNKLRELVAGIESLAKARGKLLDFQFMNDASYTQSPLRSYGVESLESLQAGSRKWDSESVFQRLQCSGFLMSRAGSD</sequence>
<dbReference type="Proteomes" id="UP000799750">
    <property type="component" value="Unassembled WGS sequence"/>
</dbReference>
<evidence type="ECO:0000259" key="5">
    <source>
        <dbReference type="PROSITE" id="PS51387"/>
    </source>
</evidence>
<dbReference type="InterPro" id="IPR016166">
    <property type="entry name" value="FAD-bd_PCMH"/>
</dbReference>
<dbReference type="GO" id="GO:0016491">
    <property type="term" value="F:oxidoreductase activity"/>
    <property type="evidence" value="ECO:0007669"/>
    <property type="project" value="UniProtKB-KW"/>
</dbReference>
<dbReference type="Gene3D" id="3.30.465.10">
    <property type="match status" value="1"/>
</dbReference>
<dbReference type="EMBL" id="MU004186">
    <property type="protein sequence ID" value="KAF2497905.1"/>
    <property type="molecule type" value="Genomic_DNA"/>
</dbReference>
<evidence type="ECO:0000313" key="7">
    <source>
        <dbReference type="Proteomes" id="UP000799750"/>
    </source>
</evidence>
<dbReference type="InterPro" id="IPR016169">
    <property type="entry name" value="FAD-bd_PCMH_sub2"/>
</dbReference>
<dbReference type="InterPro" id="IPR050416">
    <property type="entry name" value="FAD-linked_Oxidoreductase"/>
</dbReference>
<evidence type="ECO:0000256" key="4">
    <source>
        <dbReference type="ARBA" id="ARBA00023002"/>
    </source>
</evidence>
<dbReference type="GO" id="GO:0071949">
    <property type="term" value="F:FAD binding"/>
    <property type="evidence" value="ECO:0007669"/>
    <property type="project" value="InterPro"/>
</dbReference>
<dbReference type="InterPro" id="IPR036318">
    <property type="entry name" value="FAD-bd_PCMH-like_sf"/>
</dbReference>
<dbReference type="SUPFAM" id="SSF56176">
    <property type="entry name" value="FAD-binding/transporter-associated domain-like"/>
    <property type="match status" value="1"/>
</dbReference>
<evidence type="ECO:0000256" key="2">
    <source>
        <dbReference type="ARBA" id="ARBA00022630"/>
    </source>
</evidence>
<accession>A0A6A6QZM7</accession>
<dbReference type="PROSITE" id="PS51387">
    <property type="entry name" value="FAD_PCMH"/>
    <property type="match status" value="1"/>
</dbReference>
<evidence type="ECO:0000256" key="3">
    <source>
        <dbReference type="ARBA" id="ARBA00022827"/>
    </source>
</evidence>
<keyword evidence="4" id="KW-0560">Oxidoreductase</keyword>
<dbReference type="Pfam" id="PF01565">
    <property type="entry name" value="FAD_binding_4"/>
    <property type="match status" value="1"/>
</dbReference>
<proteinExistence type="inferred from homology"/>
<protein>
    <submittedName>
        <fullName evidence="6">FAD-binding domain-containing protein</fullName>
    </submittedName>
</protein>
<dbReference type="OrthoDB" id="2151789at2759"/>
<keyword evidence="2" id="KW-0285">Flavoprotein</keyword>
<evidence type="ECO:0000313" key="6">
    <source>
        <dbReference type="EMBL" id="KAF2497905.1"/>
    </source>
</evidence>
<gene>
    <name evidence="6" type="ORF">BU16DRAFT_457638</name>
</gene>
<comment type="similarity">
    <text evidence="1">Belongs to the oxygen-dependent FAD-linked oxidoreductase family.</text>
</comment>
<dbReference type="InterPro" id="IPR006094">
    <property type="entry name" value="Oxid_FAD_bind_N"/>
</dbReference>
<organism evidence="6 7">
    <name type="scientific">Lophium mytilinum</name>
    <dbReference type="NCBI Taxonomy" id="390894"/>
    <lineage>
        <taxon>Eukaryota</taxon>
        <taxon>Fungi</taxon>
        <taxon>Dikarya</taxon>
        <taxon>Ascomycota</taxon>
        <taxon>Pezizomycotina</taxon>
        <taxon>Dothideomycetes</taxon>
        <taxon>Pleosporomycetidae</taxon>
        <taxon>Mytilinidiales</taxon>
        <taxon>Mytilinidiaceae</taxon>
        <taxon>Lophium</taxon>
    </lineage>
</organism>
<reference evidence="6" key="1">
    <citation type="journal article" date="2020" name="Stud. Mycol.">
        <title>101 Dothideomycetes genomes: a test case for predicting lifestyles and emergence of pathogens.</title>
        <authorList>
            <person name="Haridas S."/>
            <person name="Albert R."/>
            <person name="Binder M."/>
            <person name="Bloem J."/>
            <person name="Labutti K."/>
            <person name="Salamov A."/>
            <person name="Andreopoulos B."/>
            <person name="Baker S."/>
            <person name="Barry K."/>
            <person name="Bills G."/>
            <person name="Bluhm B."/>
            <person name="Cannon C."/>
            <person name="Castanera R."/>
            <person name="Culley D."/>
            <person name="Daum C."/>
            <person name="Ezra D."/>
            <person name="Gonzalez J."/>
            <person name="Henrissat B."/>
            <person name="Kuo A."/>
            <person name="Liang C."/>
            <person name="Lipzen A."/>
            <person name="Lutzoni F."/>
            <person name="Magnuson J."/>
            <person name="Mondo S."/>
            <person name="Nolan M."/>
            <person name="Ohm R."/>
            <person name="Pangilinan J."/>
            <person name="Park H.-J."/>
            <person name="Ramirez L."/>
            <person name="Alfaro M."/>
            <person name="Sun H."/>
            <person name="Tritt A."/>
            <person name="Yoshinaga Y."/>
            <person name="Zwiers L.-H."/>
            <person name="Turgeon B."/>
            <person name="Goodwin S."/>
            <person name="Spatafora J."/>
            <person name="Crous P."/>
            <person name="Grigoriev I."/>
        </authorList>
    </citation>
    <scope>NUCLEOTIDE SEQUENCE</scope>
    <source>
        <strain evidence="6">CBS 269.34</strain>
    </source>
</reference>
<dbReference type="PANTHER" id="PTHR42973">
    <property type="entry name" value="BINDING OXIDOREDUCTASE, PUTATIVE (AFU_ORTHOLOGUE AFUA_1G17690)-RELATED"/>
    <property type="match status" value="1"/>
</dbReference>
<keyword evidence="3" id="KW-0274">FAD</keyword>
<dbReference type="AlphaFoldDB" id="A0A6A6QZM7"/>